<comment type="similarity">
    <text evidence="2">Belongs to the YkuD family.</text>
</comment>
<evidence type="ECO:0000313" key="14">
    <source>
        <dbReference type="Proteomes" id="UP000247555"/>
    </source>
</evidence>
<proteinExistence type="inferred from homology"/>
<dbReference type="GO" id="GO:0071972">
    <property type="term" value="F:peptidoglycan L,D-transpeptidase activity"/>
    <property type="evidence" value="ECO:0007669"/>
    <property type="project" value="TreeGrafter"/>
</dbReference>
<dbReference type="InterPro" id="IPR038063">
    <property type="entry name" value="Transpep_catalytic_dom"/>
</dbReference>
<keyword evidence="8 9" id="KW-0961">Cell wall biogenesis/degradation</keyword>
<keyword evidence="6 9" id="KW-0133">Cell shape</keyword>
<evidence type="ECO:0000256" key="1">
    <source>
        <dbReference type="ARBA" id="ARBA00004752"/>
    </source>
</evidence>
<dbReference type="GO" id="GO:0018104">
    <property type="term" value="P:peptidoglycan-protein cross-linking"/>
    <property type="evidence" value="ECO:0007669"/>
    <property type="project" value="TreeGrafter"/>
</dbReference>
<reference evidence="13 14" key="1">
    <citation type="submission" date="2018-05" db="EMBL/GenBank/DDBJ databases">
        <title>Genomic Encyclopedia of Type Strains, Phase IV (KMG-IV): sequencing the most valuable type-strain genomes for metagenomic binning, comparative biology and taxonomic classification.</title>
        <authorList>
            <person name="Goeker M."/>
        </authorList>
    </citation>
    <scope>NUCLEOTIDE SEQUENCE [LARGE SCALE GENOMIC DNA]</scope>
    <source>
        <strain evidence="13 14">DSM 29661</strain>
    </source>
</reference>
<keyword evidence="7 9" id="KW-0573">Peptidoglycan synthesis</keyword>
<dbReference type="InterPro" id="IPR050979">
    <property type="entry name" value="LD-transpeptidase"/>
</dbReference>
<feature type="active site" description="Nucleophile" evidence="9">
    <location>
        <position position="148"/>
    </location>
</feature>
<feature type="compositionally biased region" description="Low complexity" evidence="10">
    <location>
        <begin position="263"/>
        <end position="295"/>
    </location>
</feature>
<evidence type="ECO:0000256" key="4">
    <source>
        <dbReference type="ARBA" id="ARBA00022679"/>
    </source>
</evidence>
<evidence type="ECO:0000256" key="7">
    <source>
        <dbReference type="ARBA" id="ARBA00022984"/>
    </source>
</evidence>
<keyword evidence="5" id="KW-0378">Hydrolase</keyword>
<evidence type="ECO:0000313" key="13">
    <source>
        <dbReference type="EMBL" id="PXX80391.1"/>
    </source>
</evidence>
<name>A0A318KRE7_9NEIS</name>
<evidence type="ECO:0000256" key="2">
    <source>
        <dbReference type="ARBA" id="ARBA00005992"/>
    </source>
</evidence>
<dbReference type="Pfam" id="PF03734">
    <property type="entry name" value="YkuD"/>
    <property type="match status" value="1"/>
</dbReference>
<keyword evidence="11" id="KW-0732">Signal</keyword>
<evidence type="ECO:0000256" key="10">
    <source>
        <dbReference type="SAM" id="MobiDB-lite"/>
    </source>
</evidence>
<dbReference type="Proteomes" id="UP000247555">
    <property type="component" value="Unassembled WGS sequence"/>
</dbReference>
<evidence type="ECO:0000256" key="5">
    <source>
        <dbReference type="ARBA" id="ARBA00022801"/>
    </source>
</evidence>
<keyword evidence="14" id="KW-1185">Reference proteome</keyword>
<sequence length="313" mass="32944">MRKSTILLSSYCLLSGVAFAGAFDPLPMPTQTVSGRQVIINVPQTRLFVLENGKLTHVFPIAVGKSLTKTPLGEYKVTDIRRNPTWFVPASIQAEMRQSGKNVETAVPPGPGNPLGPVFIRFGDPALGLGMHGTNVPSSVPGFRSHGCVRLRSSDALKLAALMEKGVPVTVTYQPVLLNNDENGNLWVTAFADHYKQAAAPAKLSAQVKDLASRWSSETGRTLDEKRLLTAVQAREGKPVCVTCEQSAPAHNPQHPVSPKPDTAPAETAPAESTPSAAPVEQAQPAAPADGGAAARSGNAQTRAGVLPVRNGG</sequence>
<accession>A0A318KRE7</accession>
<evidence type="ECO:0000256" key="6">
    <source>
        <dbReference type="ARBA" id="ARBA00022960"/>
    </source>
</evidence>
<dbReference type="OrthoDB" id="9787225at2"/>
<dbReference type="InterPro" id="IPR005490">
    <property type="entry name" value="LD_TPept_cat_dom"/>
</dbReference>
<feature type="signal peptide" evidence="11">
    <location>
        <begin position="1"/>
        <end position="20"/>
    </location>
</feature>
<dbReference type="RefSeq" id="WP_110390079.1">
    <property type="nucleotide sequence ID" value="NZ_QJKI01000004.1"/>
</dbReference>
<keyword evidence="3" id="KW-0328">Glycosyltransferase</keyword>
<feature type="chain" id="PRO_5016426759" evidence="11">
    <location>
        <begin position="21"/>
        <end position="313"/>
    </location>
</feature>
<dbReference type="AlphaFoldDB" id="A0A318KRE7"/>
<evidence type="ECO:0000256" key="9">
    <source>
        <dbReference type="PROSITE-ProRule" id="PRU01373"/>
    </source>
</evidence>
<evidence type="ECO:0000256" key="11">
    <source>
        <dbReference type="SAM" id="SignalP"/>
    </source>
</evidence>
<evidence type="ECO:0000259" key="12">
    <source>
        <dbReference type="PROSITE" id="PS52029"/>
    </source>
</evidence>
<dbReference type="CDD" id="cd16913">
    <property type="entry name" value="YkuD_like"/>
    <property type="match status" value="1"/>
</dbReference>
<comment type="caution">
    <text evidence="13">The sequence shown here is derived from an EMBL/GenBank/DDBJ whole genome shotgun (WGS) entry which is preliminary data.</text>
</comment>
<evidence type="ECO:0000256" key="3">
    <source>
        <dbReference type="ARBA" id="ARBA00022676"/>
    </source>
</evidence>
<organism evidence="13 14">
    <name type="scientific">Rivihabitans pingtungensis</name>
    <dbReference type="NCBI Taxonomy" id="1054498"/>
    <lineage>
        <taxon>Bacteria</taxon>
        <taxon>Pseudomonadati</taxon>
        <taxon>Pseudomonadota</taxon>
        <taxon>Betaproteobacteria</taxon>
        <taxon>Neisseriales</taxon>
        <taxon>Aquaspirillaceae</taxon>
        <taxon>Rivihabitans</taxon>
    </lineage>
</organism>
<keyword evidence="4" id="KW-0808">Transferase</keyword>
<evidence type="ECO:0000256" key="8">
    <source>
        <dbReference type="ARBA" id="ARBA00023316"/>
    </source>
</evidence>
<dbReference type="SUPFAM" id="SSF141523">
    <property type="entry name" value="L,D-transpeptidase catalytic domain-like"/>
    <property type="match status" value="1"/>
</dbReference>
<dbReference type="PANTHER" id="PTHR30582:SF24">
    <property type="entry name" value="L,D-TRANSPEPTIDASE ERFK_SRFK-RELATED"/>
    <property type="match status" value="1"/>
</dbReference>
<dbReference type="GO" id="GO:0005576">
    <property type="term" value="C:extracellular region"/>
    <property type="evidence" value="ECO:0007669"/>
    <property type="project" value="TreeGrafter"/>
</dbReference>
<dbReference type="PROSITE" id="PS52029">
    <property type="entry name" value="LD_TPASE"/>
    <property type="match status" value="1"/>
</dbReference>
<dbReference type="GO" id="GO:0016757">
    <property type="term" value="F:glycosyltransferase activity"/>
    <property type="evidence" value="ECO:0007669"/>
    <property type="project" value="UniProtKB-KW"/>
</dbReference>
<feature type="active site" description="Proton donor/acceptor" evidence="9">
    <location>
        <position position="132"/>
    </location>
</feature>
<comment type="pathway">
    <text evidence="1 9">Cell wall biogenesis; peptidoglycan biosynthesis.</text>
</comment>
<dbReference type="Gene3D" id="2.40.440.10">
    <property type="entry name" value="L,D-transpeptidase catalytic domain-like"/>
    <property type="match status" value="1"/>
</dbReference>
<protein>
    <submittedName>
        <fullName evidence="13">L,D-transpeptidase-like protein</fullName>
    </submittedName>
</protein>
<dbReference type="EMBL" id="QJKI01000004">
    <property type="protein sequence ID" value="PXX80391.1"/>
    <property type="molecule type" value="Genomic_DNA"/>
</dbReference>
<dbReference type="GO" id="GO:0008360">
    <property type="term" value="P:regulation of cell shape"/>
    <property type="evidence" value="ECO:0007669"/>
    <property type="project" value="UniProtKB-UniRule"/>
</dbReference>
<dbReference type="PANTHER" id="PTHR30582">
    <property type="entry name" value="L,D-TRANSPEPTIDASE"/>
    <property type="match status" value="1"/>
</dbReference>
<feature type="domain" description="L,D-TPase catalytic" evidence="12">
    <location>
        <begin position="36"/>
        <end position="172"/>
    </location>
</feature>
<feature type="region of interest" description="Disordered" evidence="10">
    <location>
        <begin position="246"/>
        <end position="313"/>
    </location>
</feature>
<dbReference type="GO" id="GO:0071555">
    <property type="term" value="P:cell wall organization"/>
    <property type="evidence" value="ECO:0007669"/>
    <property type="project" value="UniProtKB-UniRule"/>
</dbReference>
<dbReference type="UniPathway" id="UPA00219"/>
<gene>
    <name evidence="13" type="ORF">DFR34_104170</name>
</gene>